<dbReference type="EMBL" id="JARULN010000013">
    <property type="protein sequence ID" value="MDG5754837.1"/>
    <property type="molecule type" value="Genomic_DNA"/>
</dbReference>
<organism evidence="1 2">
    <name type="scientific">Ectobacillus antri</name>
    <dbReference type="NCBI Taxonomy" id="2486280"/>
    <lineage>
        <taxon>Bacteria</taxon>
        <taxon>Bacillati</taxon>
        <taxon>Bacillota</taxon>
        <taxon>Bacilli</taxon>
        <taxon>Bacillales</taxon>
        <taxon>Bacillaceae</taxon>
        <taxon>Ectobacillus</taxon>
    </lineage>
</organism>
<dbReference type="Proteomes" id="UP001218246">
    <property type="component" value="Unassembled WGS sequence"/>
</dbReference>
<proteinExistence type="predicted"/>
<accession>A0ABT6H793</accession>
<comment type="caution">
    <text evidence="1">The sequence shown here is derived from an EMBL/GenBank/DDBJ whole genome shotgun (WGS) entry which is preliminary data.</text>
</comment>
<gene>
    <name evidence="1" type="ORF">P6P90_12790</name>
</gene>
<evidence type="ECO:0000313" key="1">
    <source>
        <dbReference type="EMBL" id="MDG5754837.1"/>
    </source>
</evidence>
<name>A0ABT6H793_9BACI</name>
<evidence type="ECO:0000313" key="2">
    <source>
        <dbReference type="Proteomes" id="UP001218246"/>
    </source>
</evidence>
<keyword evidence="2" id="KW-1185">Reference proteome</keyword>
<protein>
    <submittedName>
        <fullName evidence="1">Uncharacterized protein</fullName>
    </submittedName>
</protein>
<sequence length="29" mass="3481">MDFYQYLMKLLTDLPNLESQQYEINICPG</sequence>
<reference evidence="1 2" key="1">
    <citation type="submission" date="2023-04" db="EMBL/GenBank/DDBJ databases">
        <title>Ectobacillus antri isolated from activated sludge.</title>
        <authorList>
            <person name="Yan P."/>
            <person name="Liu X."/>
        </authorList>
    </citation>
    <scope>NUCLEOTIDE SEQUENCE [LARGE SCALE GENOMIC DNA]</scope>
    <source>
        <strain evidence="1 2">C18H</strain>
    </source>
</reference>